<dbReference type="OrthoDB" id="2974359at2"/>
<evidence type="ECO:0000313" key="3">
    <source>
        <dbReference type="Proteomes" id="UP000030595"/>
    </source>
</evidence>
<comment type="caution">
    <text evidence="2">The sequence shown here is derived from an EMBL/GenBank/DDBJ whole genome shotgun (WGS) entry which is preliminary data.</text>
</comment>
<dbReference type="RefSeq" id="WP_036173820.1">
    <property type="nucleotide sequence ID" value="NZ_AVCZ01000007.1"/>
</dbReference>
<evidence type="ECO:0000256" key="1">
    <source>
        <dbReference type="SAM" id="Phobius"/>
    </source>
</evidence>
<keyword evidence="1" id="KW-0812">Transmembrane</keyword>
<sequence>MLKIIEWLGFIICVGSVFTNGYLRSQGHHNLMEQFTFYSVFGGASITIAAFFIRKRNTRKNRIHRP</sequence>
<dbReference type="AlphaFoldDB" id="A0A0A3J899"/>
<gene>
    <name evidence="2" type="ORF">CD30_06110</name>
</gene>
<proteinExistence type="predicted"/>
<protein>
    <submittedName>
        <fullName evidence="2">Uncharacterized protein</fullName>
    </submittedName>
</protein>
<accession>A0A0A3J899</accession>
<dbReference type="Proteomes" id="UP000030595">
    <property type="component" value="Unassembled WGS sequence"/>
</dbReference>
<reference evidence="2 3" key="1">
    <citation type="submission" date="2014-02" db="EMBL/GenBank/DDBJ databases">
        <title>Draft genome sequence of Lysinibacillus massiliensis CCUG 49529.</title>
        <authorList>
            <person name="Zhang F."/>
            <person name="Wang G."/>
            <person name="Zhang L."/>
        </authorList>
    </citation>
    <scope>NUCLEOTIDE SEQUENCE [LARGE SCALE GENOMIC DNA]</scope>
    <source>
        <strain evidence="2 3">CCUG 49529</strain>
    </source>
</reference>
<name>A0A0A3J899_9BACL</name>
<feature type="transmembrane region" description="Helical" evidence="1">
    <location>
        <begin position="35"/>
        <end position="53"/>
    </location>
</feature>
<keyword evidence="1" id="KW-0472">Membrane</keyword>
<organism evidence="2 3">
    <name type="scientific">Ureibacillus massiliensis 4400831 = CIP 108448 = CCUG 49529</name>
    <dbReference type="NCBI Taxonomy" id="1211035"/>
    <lineage>
        <taxon>Bacteria</taxon>
        <taxon>Bacillati</taxon>
        <taxon>Bacillota</taxon>
        <taxon>Bacilli</taxon>
        <taxon>Bacillales</taxon>
        <taxon>Caryophanaceae</taxon>
        <taxon>Ureibacillus</taxon>
    </lineage>
</organism>
<feature type="transmembrane region" description="Helical" evidence="1">
    <location>
        <begin position="7"/>
        <end position="23"/>
    </location>
</feature>
<keyword evidence="1" id="KW-1133">Transmembrane helix</keyword>
<evidence type="ECO:0000313" key="2">
    <source>
        <dbReference type="EMBL" id="KGR91388.1"/>
    </source>
</evidence>
<keyword evidence="3" id="KW-1185">Reference proteome</keyword>
<dbReference type="EMBL" id="JPVQ01000007">
    <property type="protein sequence ID" value="KGR91388.1"/>
    <property type="molecule type" value="Genomic_DNA"/>
</dbReference>